<keyword evidence="2" id="KW-1185">Reference proteome</keyword>
<accession>A0A517NKY6</accession>
<dbReference type="OrthoDB" id="294438at2"/>
<evidence type="ECO:0000313" key="1">
    <source>
        <dbReference type="EMBL" id="QDT07805.1"/>
    </source>
</evidence>
<proteinExistence type="predicted"/>
<evidence type="ECO:0000313" key="2">
    <source>
        <dbReference type="Proteomes" id="UP000318538"/>
    </source>
</evidence>
<name>A0A517NKY6_9BACT</name>
<dbReference type="EMBL" id="CP036525">
    <property type="protein sequence ID" value="QDT07805.1"/>
    <property type="molecule type" value="Genomic_DNA"/>
</dbReference>
<sequence length="355" mass="37663">MTATIARFIFPHRSGETGLTVSLFDAGGDAELNGAGDALTETAQANGVFEATITEAIEGDCRYTVDDGATIIEHGTIVLADTVGPFIADDVVARIERSGGMVDGVRSVLAGITRLSSWMRAIARGDTADAVAMSELNTGGGSYDPELSSLEASSGVTSGVRRKLTIEATTDGTSGVGGVAFQLAGTSLKAFTNENGEAEFHLADGSHTFIVTPPGLYITEATVTIEIDGEDKTYSVSLLLPVISEPTDPTMAAVHCYFKTPDGKPVVNGTVIARLPNHYAGLNGALYTSTRLESETDEDGYALLELVPNDRMYGEPIEQQQKPWPGMYTVECWSEGDLVWRRTDVIVEPGAQMLR</sequence>
<organism evidence="1 2">
    <name type="scientific">Rubripirellula lacrimiformis</name>
    <dbReference type="NCBI Taxonomy" id="1930273"/>
    <lineage>
        <taxon>Bacteria</taxon>
        <taxon>Pseudomonadati</taxon>
        <taxon>Planctomycetota</taxon>
        <taxon>Planctomycetia</taxon>
        <taxon>Pirellulales</taxon>
        <taxon>Pirellulaceae</taxon>
        <taxon>Rubripirellula</taxon>
    </lineage>
</organism>
<gene>
    <name evidence="1" type="ORF">K227x_62330</name>
</gene>
<dbReference type="RefSeq" id="WP_145176258.1">
    <property type="nucleotide sequence ID" value="NZ_CP036525.1"/>
</dbReference>
<dbReference type="AlphaFoldDB" id="A0A517NKY6"/>
<dbReference type="KEGG" id="rlc:K227x_62330"/>
<protein>
    <submittedName>
        <fullName evidence="1">Uncharacterized protein</fullName>
    </submittedName>
</protein>
<dbReference type="Proteomes" id="UP000318538">
    <property type="component" value="Chromosome"/>
</dbReference>
<reference evidence="1 2" key="1">
    <citation type="submission" date="2019-02" db="EMBL/GenBank/DDBJ databases">
        <title>Deep-cultivation of Planctomycetes and their phenomic and genomic characterization uncovers novel biology.</title>
        <authorList>
            <person name="Wiegand S."/>
            <person name="Jogler M."/>
            <person name="Boedeker C."/>
            <person name="Pinto D."/>
            <person name="Vollmers J."/>
            <person name="Rivas-Marin E."/>
            <person name="Kohn T."/>
            <person name="Peeters S.H."/>
            <person name="Heuer A."/>
            <person name="Rast P."/>
            <person name="Oberbeckmann S."/>
            <person name="Bunk B."/>
            <person name="Jeske O."/>
            <person name="Meyerdierks A."/>
            <person name="Storesund J.E."/>
            <person name="Kallscheuer N."/>
            <person name="Luecker S."/>
            <person name="Lage O.M."/>
            <person name="Pohl T."/>
            <person name="Merkel B.J."/>
            <person name="Hornburger P."/>
            <person name="Mueller R.-W."/>
            <person name="Bruemmer F."/>
            <person name="Labrenz M."/>
            <person name="Spormann A.M."/>
            <person name="Op den Camp H."/>
            <person name="Overmann J."/>
            <person name="Amann R."/>
            <person name="Jetten M.S.M."/>
            <person name="Mascher T."/>
            <person name="Medema M.H."/>
            <person name="Devos D.P."/>
            <person name="Kaster A.-K."/>
            <person name="Ovreas L."/>
            <person name="Rohde M."/>
            <person name="Galperin M.Y."/>
            <person name="Jogler C."/>
        </authorList>
    </citation>
    <scope>NUCLEOTIDE SEQUENCE [LARGE SCALE GENOMIC DNA]</scope>
    <source>
        <strain evidence="1 2">K22_7</strain>
    </source>
</reference>